<proteinExistence type="inferred from homology"/>
<feature type="binding site" evidence="1">
    <location>
        <position position="34"/>
    </location>
    <ligand>
        <name>Zn(2+)</name>
        <dbReference type="ChEBI" id="CHEBI:29105"/>
    </ligand>
</feature>
<keyword evidence="1" id="KW-0804">Transcription</keyword>
<comment type="cofactor">
    <cofactor evidence="1">
        <name>Zn(2+)</name>
        <dbReference type="ChEBI" id="CHEBI:29105"/>
    </cofactor>
    <text evidence="1">Bind 1 Zn(2+) per subunit.</text>
</comment>
<dbReference type="GO" id="GO:0008270">
    <property type="term" value="F:zinc ion binding"/>
    <property type="evidence" value="ECO:0007669"/>
    <property type="project" value="UniProtKB-UniRule"/>
</dbReference>
<name>A0A516GB38_9MICO</name>
<feature type="binding site" evidence="1">
    <location>
        <position position="58"/>
    </location>
    <ligand>
        <name>Zn(2+)</name>
        <dbReference type="ChEBI" id="CHEBI:29105"/>
    </ligand>
</feature>
<evidence type="ECO:0000313" key="2">
    <source>
        <dbReference type="EMBL" id="QDO88741.1"/>
    </source>
</evidence>
<dbReference type="Proteomes" id="UP000315395">
    <property type="component" value="Chromosome"/>
</dbReference>
<dbReference type="GO" id="GO:0001000">
    <property type="term" value="F:bacterial-type RNA polymerase core enzyme binding"/>
    <property type="evidence" value="ECO:0007669"/>
    <property type="project" value="UniProtKB-UniRule"/>
</dbReference>
<keyword evidence="1" id="KW-0805">Transcription regulation</keyword>
<comment type="function">
    <text evidence="1">Binds to RNA polymerase (RNAP), stimulating transcription from principal, but not alternative sigma factor promoters.</text>
</comment>
<feature type="binding site" evidence="1">
    <location>
        <position position="38"/>
    </location>
    <ligand>
        <name>Zn(2+)</name>
        <dbReference type="ChEBI" id="CHEBI:29105"/>
    </ligand>
</feature>
<organism evidence="2 3">
    <name type="scientific">Ornithinimicrobium ciconiae</name>
    <dbReference type="NCBI Taxonomy" id="2594265"/>
    <lineage>
        <taxon>Bacteria</taxon>
        <taxon>Bacillati</taxon>
        <taxon>Actinomycetota</taxon>
        <taxon>Actinomycetes</taxon>
        <taxon>Micrococcales</taxon>
        <taxon>Ornithinimicrobiaceae</taxon>
        <taxon>Ornithinimicrobium</taxon>
    </lineage>
</organism>
<feature type="binding site" evidence="1">
    <location>
        <position position="56"/>
    </location>
    <ligand>
        <name>Zn(2+)</name>
        <dbReference type="ChEBI" id="CHEBI:29105"/>
    </ligand>
</feature>
<dbReference type="InterPro" id="IPR025182">
    <property type="entry name" value="RNApol-bd_RbpA"/>
</dbReference>
<dbReference type="RefSeq" id="WP_143783418.1">
    <property type="nucleotide sequence ID" value="NZ_CP041616.1"/>
</dbReference>
<keyword evidence="1" id="KW-0479">Metal-binding</keyword>
<comment type="similarity">
    <text evidence="1">Belongs to the RNA polymerase-binding protein RbpA family.</text>
</comment>
<gene>
    <name evidence="1" type="primary">rbpA</name>
    <name evidence="2" type="ORF">FNH13_10750</name>
</gene>
<evidence type="ECO:0000256" key="1">
    <source>
        <dbReference type="HAMAP-Rule" id="MF_01483"/>
    </source>
</evidence>
<dbReference type="EMBL" id="CP041616">
    <property type="protein sequence ID" value="QDO88741.1"/>
    <property type="molecule type" value="Genomic_DNA"/>
</dbReference>
<dbReference type="AlphaFoldDB" id="A0A516GB38"/>
<protein>
    <recommendedName>
        <fullName evidence="1">RNA polymerase-binding protein RbpA</fullName>
    </recommendedName>
</protein>
<dbReference type="HAMAP" id="MF_01483">
    <property type="entry name" value="RbpA"/>
    <property type="match status" value="1"/>
</dbReference>
<dbReference type="KEGG" id="orz:FNH13_10750"/>
<dbReference type="Pfam" id="PF13397">
    <property type="entry name" value="RbpA"/>
    <property type="match status" value="1"/>
</dbReference>
<dbReference type="Gene3D" id="2.20.28.270">
    <property type="entry name" value="RNA polymerase-binding protein A"/>
    <property type="match status" value="1"/>
</dbReference>
<comment type="subunit">
    <text evidence="1">Forms a complex with the RNAP catalytic core and with free principal sigma factors.</text>
</comment>
<keyword evidence="3" id="KW-1185">Reference proteome</keyword>
<evidence type="ECO:0000313" key="3">
    <source>
        <dbReference type="Proteomes" id="UP000315395"/>
    </source>
</evidence>
<reference evidence="2 3" key="1">
    <citation type="submission" date="2019-07" db="EMBL/GenBank/DDBJ databases">
        <title>complete genome sequencing of Ornithinimicrobium sp. H23M54.</title>
        <authorList>
            <person name="Bae J.-W."/>
            <person name="Lee S.-Y."/>
        </authorList>
    </citation>
    <scope>NUCLEOTIDE SEQUENCE [LARGE SCALE GENOMIC DNA]</scope>
    <source>
        <strain evidence="2 3">H23M54</strain>
    </source>
</reference>
<dbReference type="GO" id="GO:0045893">
    <property type="term" value="P:positive regulation of DNA-templated transcription"/>
    <property type="evidence" value="ECO:0007669"/>
    <property type="project" value="UniProtKB-UniRule"/>
</dbReference>
<dbReference type="InterPro" id="IPR038638">
    <property type="entry name" value="RbpA_sf"/>
</dbReference>
<dbReference type="OrthoDB" id="3618415at2"/>
<keyword evidence="1" id="KW-0862">Zinc</keyword>
<sequence>MAERSLRGTNLSWLSFESDEGVTFSERQMVAYTCDDGHVTELPFSVEAEIPATWECRCGLNAKLNDGPEPELKPTKAPRTHWDMLLERRSIPELEELLEERLALLREKRGEKPRRQRTA</sequence>
<accession>A0A516GB38</accession>